<protein>
    <submittedName>
        <fullName evidence="4">Gfo/Idh/MocA family protein</fullName>
    </submittedName>
</protein>
<dbReference type="InterPro" id="IPR055080">
    <property type="entry name" value="Gal80p-like_C"/>
</dbReference>
<dbReference type="PANTHER" id="PTHR43818:SF11">
    <property type="entry name" value="BCDNA.GH03377"/>
    <property type="match status" value="1"/>
</dbReference>
<dbReference type="PANTHER" id="PTHR43818">
    <property type="entry name" value="BCDNA.GH03377"/>
    <property type="match status" value="1"/>
</dbReference>
<evidence type="ECO:0000256" key="1">
    <source>
        <dbReference type="ARBA" id="ARBA00023002"/>
    </source>
</evidence>
<gene>
    <name evidence="4" type="ORF">ACFORO_43860</name>
</gene>
<dbReference type="SUPFAM" id="SSF51735">
    <property type="entry name" value="NAD(P)-binding Rossmann-fold domains"/>
    <property type="match status" value="1"/>
</dbReference>
<evidence type="ECO:0000313" key="4">
    <source>
        <dbReference type="EMBL" id="MFC3517163.1"/>
    </source>
</evidence>
<feature type="domain" description="Gal80p-like C-terminal" evidence="3">
    <location>
        <begin position="134"/>
        <end position="273"/>
    </location>
</feature>
<dbReference type="InterPro" id="IPR000683">
    <property type="entry name" value="Gfo/Idh/MocA-like_OxRdtase_N"/>
</dbReference>
<comment type="caution">
    <text evidence="4">The sequence shown here is derived from an EMBL/GenBank/DDBJ whole genome shotgun (WGS) entry which is preliminary data.</text>
</comment>
<dbReference type="Gene3D" id="3.40.50.720">
    <property type="entry name" value="NAD(P)-binding Rossmann-like Domain"/>
    <property type="match status" value="1"/>
</dbReference>
<evidence type="ECO:0000259" key="3">
    <source>
        <dbReference type="Pfam" id="PF22685"/>
    </source>
</evidence>
<keyword evidence="1" id="KW-0560">Oxidoreductase</keyword>
<dbReference type="InterPro" id="IPR036291">
    <property type="entry name" value="NAD(P)-bd_dom_sf"/>
</dbReference>
<evidence type="ECO:0000259" key="2">
    <source>
        <dbReference type="Pfam" id="PF01408"/>
    </source>
</evidence>
<organism evidence="4 5">
    <name type="scientific">Amycolatopsis halotolerans</name>
    <dbReference type="NCBI Taxonomy" id="330083"/>
    <lineage>
        <taxon>Bacteria</taxon>
        <taxon>Bacillati</taxon>
        <taxon>Actinomycetota</taxon>
        <taxon>Actinomycetes</taxon>
        <taxon>Pseudonocardiales</taxon>
        <taxon>Pseudonocardiaceae</taxon>
        <taxon>Amycolatopsis</taxon>
    </lineage>
</organism>
<dbReference type="EMBL" id="JBHRWI010000076">
    <property type="protein sequence ID" value="MFC3517163.1"/>
    <property type="molecule type" value="Genomic_DNA"/>
</dbReference>
<dbReference type="RefSeq" id="WP_377869847.1">
    <property type="nucleotide sequence ID" value="NZ_JBHMAY010000016.1"/>
</dbReference>
<proteinExistence type="predicted"/>
<dbReference type="Gene3D" id="3.30.360.10">
    <property type="entry name" value="Dihydrodipicolinate Reductase, domain 2"/>
    <property type="match status" value="1"/>
</dbReference>
<dbReference type="SUPFAM" id="SSF55347">
    <property type="entry name" value="Glyceraldehyde-3-phosphate dehydrogenase-like, C-terminal domain"/>
    <property type="match status" value="1"/>
</dbReference>
<accession>A0ABV7R179</accession>
<dbReference type="Pfam" id="PF01408">
    <property type="entry name" value="GFO_IDH_MocA"/>
    <property type="match status" value="1"/>
</dbReference>
<evidence type="ECO:0000313" key="5">
    <source>
        <dbReference type="Proteomes" id="UP001595764"/>
    </source>
</evidence>
<dbReference type="Proteomes" id="UP001595764">
    <property type="component" value="Unassembled WGS sequence"/>
</dbReference>
<keyword evidence="5" id="KW-1185">Reference proteome</keyword>
<feature type="domain" description="Gfo/Idh/MocA-like oxidoreductase N-terminal" evidence="2">
    <location>
        <begin position="6"/>
        <end position="127"/>
    </location>
</feature>
<dbReference type="InterPro" id="IPR050463">
    <property type="entry name" value="Gfo/Idh/MocA_oxidrdct_glycsds"/>
</dbReference>
<sequence>MTKPIGVGILGANPDRGWAGRAHIPAIAASPDFSLAAVATTRTRSAEEARTRFGARHAFTDARSLAEHPDVDLVVVTVKVPAHVELVTAALEAGKHVYCEWPLTTTAAEAVALAAAGERAGVHTAVGLQARFSPTVRRARGMIAEIGAVQSATVYSSRSKGNTRDVPGWTAYTYDRRTGAGLVEVLGGHTLDLVQYLLGPIRELTARTAIRNGSHRVAETGEPIDVTAPDHFLAHAELDGGAVVSVHLHDGEAAVPRTRIEIVGAEGNLALTSVVETDPWAAQLQIGRLELRSSRPESPEWTVVPVSEASGLPIQAANVGRVYEQLAADLRDGTHTVPDFGVASGLHALIAGAF</sequence>
<name>A0ABV7R179_9PSEU</name>
<dbReference type="Pfam" id="PF22685">
    <property type="entry name" value="Gal80p_C-like"/>
    <property type="match status" value="1"/>
</dbReference>
<reference evidence="5" key="1">
    <citation type="journal article" date="2019" name="Int. J. Syst. Evol. Microbiol.">
        <title>The Global Catalogue of Microorganisms (GCM) 10K type strain sequencing project: providing services to taxonomists for standard genome sequencing and annotation.</title>
        <authorList>
            <consortium name="The Broad Institute Genomics Platform"/>
            <consortium name="The Broad Institute Genome Sequencing Center for Infectious Disease"/>
            <person name="Wu L."/>
            <person name="Ma J."/>
        </authorList>
    </citation>
    <scope>NUCLEOTIDE SEQUENCE [LARGE SCALE GENOMIC DNA]</scope>
    <source>
        <strain evidence="5">CGMCC 4.7682</strain>
    </source>
</reference>